<feature type="compositionally biased region" description="Basic residues" evidence="1">
    <location>
        <begin position="70"/>
        <end position="82"/>
    </location>
</feature>
<evidence type="ECO:0000313" key="3">
    <source>
        <dbReference type="Proteomes" id="UP000322245"/>
    </source>
</evidence>
<dbReference type="AlphaFoldDB" id="A0A5D3AR97"/>
<evidence type="ECO:0000256" key="1">
    <source>
        <dbReference type="SAM" id="MobiDB-lite"/>
    </source>
</evidence>
<proteinExistence type="predicted"/>
<gene>
    <name evidence="2" type="ORF">B9479_006076</name>
</gene>
<organism evidence="2 3">
    <name type="scientific">Cryptococcus floricola</name>
    <dbReference type="NCBI Taxonomy" id="2591691"/>
    <lineage>
        <taxon>Eukaryota</taxon>
        <taxon>Fungi</taxon>
        <taxon>Dikarya</taxon>
        <taxon>Basidiomycota</taxon>
        <taxon>Agaricomycotina</taxon>
        <taxon>Tremellomycetes</taxon>
        <taxon>Tremellales</taxon>
        <taxon>Cryptococcaceae</taxon>
        <taxon>Cryptococcus</taxon>
    </lineage>
</organism>
<reference evidence="2 3" key="1">
    <citation type="submission" date="2017-05" db="EMBL/GenBank/DDBJ databases">
        <title>The Genome Sequence of Tsuchiyaea wingfieldii DSM 27421.</title>
        <authorList>
            <person name="Cuomo C."/>
            <person name="Passer A."/>
            <person name="Billmyre B."/>
            <person name="Heitman J."/>
        </authorList>
    </citation>
    <scope>NUCLEOTIDE SEQUENCE [LARGE SCALE GENOMIC DNA]</scope>
    <source>
        <strain evidence="2 3">DSM 27421</strain>
    </source>
</reference>
<feature type="region of interest" description="Disordered" evidence="1">
    <location>
        <begin position="49"/>
        <end position="82"/>
    </location>
</feature>
<keyword evidence="3" id="KW-1185">Reference proteome</keyword>
<comment type="caution">
    <text evidence="2">The sequence shown here is derived from an EMBL/GenBank/DDBJ whole genome shotgun (WGS) entry which is preliminary data.</text>
</comment>
<dbReference type="Proteomes" id="UP000322245">
    <property type="component" value="Unassembled WGS sequence"/>
</dbReference>
<name>A0A5D3AR97_9TREE</name>
<dbReference type="EMBL" id="NIDF01000094">
    <property type="protein sequence ID" value="TYJ53312.1"/>
    <property type="molecule type" value="Genomic_DNA"/>
</dbReference>
<evidence type="ECO:0000313" key="2">
    <source>
        <dbReference type="EMBL" id="TYJ53312.1"/>
    </source>
</evidence>
<protein>
    <submittedName>
        <fullName evidence="2">Uncharacterized protein</fullName>
    </submittedName>
</protein>
<accession>A0A5D3AR97</accession>
<sequence length="82" mass="8860">MFTSCLMDGAHAAPAFDLIGVLKLQDQPSQKARKPESWPSSMAVCASFHPHSVTGHQGRSRSGADLSDGHRKRVQLSGRHGH</sequence>